<dbReference type="InterPro" id="IPR018771">
    <property type="entry name" value="PocR_dom"/>
</dbReference>
<proteinExistence type="predicted"/>
<dbReference type="Proteomes" id="UP000373449">
    <property type="component" value="Unassembled WGS sequence"/>
</dbReference>
<organism evidence="2 3">
    <name type="scientific">Budvicia aquatica</name>
    <dbReference type="NCBI Taxonomy" id="82979"/>
    <lineage>
        <taxon>Bacteria</taxon>
        <taxon>Pseudomonadati</taxon>
        <taxon>Pseudomonadota</taxon>
        <taxon>Gammaproteobacteria</taxon>
        <taxon>Enterobacterales</taxon>
        <taxon>Budviciaceae</taxon>
        <taxon>Budvicia</taxon>
    </lineage>
</organism>
<dbReference type="EMBL" id="CAADJA010000002">
    <property type="protein sequence ID" value="VFS51334.1"/>
    <property type="molecule type" value="Genomic_DNA"/>
</dbReference>
<protein>
    <submittedName>
        <fullName evidence="2">Predicted sensor domain</fullName>
    </submittedName>
</protein>
<evidence type="ECO:0000313" key="2">
    <source>
        <dbReference type="EMBL" id="VFS51334.1"/>
    </source>
</evidence>
<feature type="domain" description="PocR" evidence="1">
    <location>
        <begin position="9"/>
        <end position="48"/>
    </location>
</feature>
<gene>
    <name evidence="2" type="ORF">NCTC12282_04977</name>
</gene>
<dbReference type="AlphaFoldDB" id="A0A484ZSJ0"/>
<dbReference type="Pfam" id="PF10114">
    <property type="entry name" value="PocR"/>
    <property type="match status" value="1"/>
</dbReference>
<reference evidence="2 3" key="1">
    <citation type="submission" date="2019-03" db="EMBL/GenBank/DDBJ databases">
        <authorList>
            <consortium name="Pathogen Informatics"/>
        </authorList>
    </citation>
    <scope>NUCLEOTIDE SEQUENCE [LARGE SCALE GENOMIC DNA]</scope>
    <source>
        <strain evidence="2 3">NCTC12282</strain>
    </source>
</reference>
<evidence type="ECO:0000313" key="3">
    <source>
        <dbReference type="Proteomes" id="UP000373449"/>
    </source>
</evidence>
<accession>A0A484ZSJ0</accession>
<evidence type="ECO:0000259" key="1">
    <source>
        <dbReference type="Pfam" id="PF10114"/>
    </source>
</evidence>
<sequence length="58" mass="6475">MDYVFHLSDLLEVERLQTLQDNLSKAMGIALVVVDAEGIPVTKPSVFHRSALLPVKIR</sequence>
<name>A0A484ZSJ0_9GAMM</name>